<dbReference type="InterPro" id="IPR050564">
    <property type="entry name" value="F420-G6PD/mer"/>
</dbReference>
<dbReference type="InterPro" id="IPR011251">
    <property type="entry name" value="Luciferase-like_dom"/>
</dbReference>
<dbReference type="Gene3D" id="3.20.20.30">
    <property type="entry name" value="Luciferase-like domain"/>
    <property type="match status" value="1"/>
</dbReference>
<proteinExistence type="predicted"/>
<evidence type="ECO:0000259" key="1">
    <source>
        <dbReference type="Pfam" id="PF00296"/>
    </source>
</evidence>
<dbReference type="EMBL" id="JAPWIE010000005">
    <property type="protein sequence ID" value="MCZ4552172.1"/>
    <property type="molecule type" value="Genomic_DNA"/>
</dbReference>
<dbReference type="SUPFAM" id="SSF51679">
    <property type="entry name" value="Bacterial luciferase-like"/>
    <property type="match status" value="1"/>
</dbReference>
<gene>
    <name evidence="2" type="ORF">O4213_19420</name>
</gene>
<feature type="domain" description="Luciferase-like" evidence="1">
    <location>
        <begin position="18"/>
        <end position="241"/>
    </location>
</feature>
<protein>
    <submittedName>
        <fullName evidence="2">TIGR03854 family LLM class F420-dependent oxidoreductase</fullName>
    </submittedName>
</protein>
<dbReference type="PANTHER" id="PTHR43244">
    <property type="match status" value="1"/>
</dbReference>
<dbReference type="NCBIfam" id="TIGR03854">
    <property type="entry name" value="F420_MSMEG_3544"/>
    <property type="match status" value="1"/>
</dbReference>
<dbReference type="RefSeq" id="WP_301572937.1">
    <property type="nucleotide sequence ID" value="NZ_JAPWIE010000005.1"/>
</dbReference>
<evidence type="ECO:0000313" key="2">
    <source>
        <dbReference type="EMBL" id="MCZ4552172.1"/>
    </source>
</evidence>
<dbReference type="InterPro" id="IPR022402">
    <property type="entry name" value="F420_OxRdatse_MSMEG3544_pred"/>
</dbReference>
<reference evidence="2" key="1">
    <citation type="submission" date="2022-12" db="EMBL/GenBank/DDBJ databases">
        <authorList>
            <person name="Krivoruchko A.V."/>
            <person name="Elkin A."/>
        </authorList>
    </citation>
    <scope>NUCLEOTIDE SEQUENCE</scope>
    <source>
        <strain evidence="2">IEGM 1388</strain>
    </source>
</reference>
<dbReference type="Pfam" id="PF00296">
    <property type="entry name" value="Bac_luciferase"/>
    <property type="match status" value="1"/>
</dbReference>
<evidence type="ECO:0000313" key="3">
    <source>
        <dbReference type="Proteomes" id="UP001067235"/>
    </source>
</evidence>
<dbReference type="InterPro" id="IPR036661">
    <property type="entry name" value="Luciferase-like_sf"/>
</dbReference>
<accession>A0ABT4N2M4</accession>
<dbReference type="PANTHER" id="PTHR43244:SF2">
    <property type="entry name" value="CONSERVED HYPOTHETICAL ALANINE AND PROLINE-RICH PROTEIN"/>
    <property type="match status" value="1"/>
</dbReference>
<comment type="caution">
    <text evidence="2">The sequence shown here is derived from an EMBL/GenBank/DDBJ whole genome shotgun (WGS) entry which is preliminary data.</text>
</comment>
<organism evidence="2 3">
    <name type="scientific">Gordonia rubripertincta</name>
    <name type="common">Rhodococcus corallinus</name>
    <dbReference type="NCBI Taxonomy" id="36822"/>
    <lineage>
        <taxon>Bacteria</taxon>
        <taxon>Bacillati</taxon>
        <taxon>Actinomycetota</taxon>
        <taxon>Actinomycetes</taxon>
        <taxon>Mycobacteriales</taxon>
        <taxon>Gordoniaceae</taxon>
        <taxon>Gordonia</taxon>
    </lineage>
</organism>
<dbReference type="Proteomes" id="UP001067235">
    <property type="component" value="Unassembled WGS sequence"/>
</dbReference>
<name>A0ABT4N2M4_GORRU</name>
<keyword evidence="3" id="KW-1185">Reference proteome</keyword>
<sequence>MSMKVRIGVGLIPTEGPPQGAGLAELIDDLESLGIDSVWLSDQVSSPDHVDPLIGLAYAAGRTEKLKLGTGVLVLPGRNPALVAAQLAGLAALAPGRILPAFGVQPATRGDRTIYPAPAGRRGELFEEAITVVRALLTEPVVTHHGEFFHLQEATVGPLPGKPLDLWLGGRLPVSMDRIGRLGDGWLGSFITPAEAQRCREQIEVAAARAGREVEADHYGTNIIVAPDGTDEAAIDALVARAAGRRKDLRDPDVLICRGWEQARTQVRAFVDVGLTKFVVRPIAPVPSRREFLEQFAQELLPLEDRR</sequence>